<dbReference type="PANTHER" id="PTHR42913:SF9">
    <property type="entry name" value="SLR1591 PROTEIN"/>
    <property type="match status" value="1"/>
</dbReference>
<evidence type="ECO:0000313" key="7">
    <source>
        <dbReference type="Proteomes" id="UP000028073"/>
    </source>
</evidence>
<dbReference type="Pfam" id="PF07992">
    <property type="entry name" value="Pyr_redox_2"/>
    <property type="match status" value="1"/>
</dbReference>
<dbReference type="eggNOG" id="COG1252">
    <property type="taxonomic scope" value="Bacteria"/>
</dbReference>
<evidence type="ECO:0000256" key="2">
    <source>
        <dbReference type="ARBA" id="ARBA00022630"/>
    </source>
</evidence>
<evidence type="ECO:0000256" key="4">
    <source>
        <dbReference type="ARBA" id="ARBA00023002"/>
    </source>
</evidence>
<dbReference type="Gene3D" id="3.50.50.100">
    <property type="match status" value="1"/>
</dbReference>
<keyword evidence="4" id="KW-0560">Oxidoreductase</keyword>
<evidence type="ECO:0000256" key="1">
    <source>
        <dbReference type="ARBA" id="ARBA00001974"/>
    </source>
</evidence>
<dbReference type="InterPro" id="IPR023753">
    <property type="entry name" value="FAD/NAD-binding_dom"/>
</dbReference>
<dbReference type="STRING" id="1137799.GZ78_05920"/>
<name>A0A081NLZ6_9GAMM</name>
<keyword evidence="2" id="KW-0285">Flavoprotein</keyword>
<dbReference type="SUPFAM" id="SSF51905">
    <property type="entry name" value="FAD/NAD(P)-binding domain"/>
    <property type="match status" value="2"/>
</dbReference>
<sequence>MSNKIQPTVVLAGGGHTHALFLKKLQQAKVPPAHFILVSASRYTPYSGMLPGVISGQYTAEQSHIDLESLAKQSKCTFIKATLSNVDTDANELVFENGDRLHYDILSINTGSTQSRVIEATDCISIKPIRPFLSWLNQPLPEQIKRNDRFNLFIIGAGAAGVEVAMALHHRFRCFPQLKVHIVTARGILAGHPVEVQKMAAEEIERKKIAIHNNFRVNAVKDNTLFSDQNESLHYDALILATPATPATWPSESQLATSPQGFIQVNPMLQSISHDNVFACGDIAELTHSRLAKSGVYAVRQAPALFRNINLMLEEKPLEPFCPQSRFLSLLSCAGDQAIASRGWFRARGRLVWLWKDWIDRRFMAQFPLPEPGSIKLNGTD</sequence>
<evidence type="ECO:0000313" key="6">
    <source>
        <dbReference type="EMBL" id="KEQ19469.1"/>
    </source>
</evidence>
<evidence type="ECO:0000259" key="5">
    <source>
        <dbReference type="Pfam" id="PF07992"/>
    </source>
</evidence>
<proteinExistence type="predicted"/>
<organism evidence="6 7">
    <name type="scientific">Endozoicomonas numazuensis</name>
    <dbReference type="NCBI Taxonomy" id="1137799"/>
    <lineage>
        <taxon>Bacteria</taxon>
        <taxon>Pseudomonadati</taxon>
        <taxon>Pseudomonadota</taxon>
        <taxon>Gammaproteobacteria</taxon>
        <taxon>Oceanospirillales</taxon>
        <taxon>Endozoicomonadaceae</taxon>
        <taxon>Endozoicomonas</taxon>
    </lineage>
</organism>
<comment type="cofactor">
    <cofactor evidence="1">
        <name>FAD</name>
        <dbReference type="ChEBI" id="CHEBI:57692"/>
    </cofactor>
</comment>
<dbReference type="OrthoDB" id="9767928at2"/>
<dbReference type="InterPro" id="IPR036188">
    <property type="entry name" value="FAD/NAD-bd_sf"/>
</dbReference>
<reference evidence="6 7" key="1">
    <citation type="submission" date="2014-06" db="EMBL/GenBank/DDBJ databases">
        <title>Whole Genome Sequences of Three Symbiotic Endozoicomonas Bacteria.</title>
        <authorList>
            <person name="Neave M.J."/>
            <person name="Apprill A."/>
            <person name="Voolstra C.R."/>
        </authorList>
    </citation>
    <scope>NUCLEOTIDE SEQUENCE [LARGE SCALE GENOMIC DNA]</scope>
    <source>
        <strain evidence="6 7">DSM 25634</strain>
    </source>
</reference>
<protein>
    <recommendedName>
        <fullName evidence="5">FAD/NAD(P)-binding domain-containing protein</fullName>
    </recommendedName>
</protein>
<dbReference type="NCBIfam" id="TIGR03169">
    <property type="entry name" value="Nterm_to_SelD"/>
    <property type="match status" value="1"/>
</dbReference>
<dbReference type="RefSeq" id="WP_034833335.1">
    <property type="nucleotide sequence ID" value="NZ_JOKH01000001.1"/>
</dbReference>
<keyword evidence="7" id="KW-1185">Reference proteome</keyword>
<dbReference type="EMBL" id="JOKH01000001">
    <property type="protein sequence ID" value="KEQ19469.1"/>
    <property type="molecule type" value="Genomic_DNA"/>
</dbReference>
<dbReference type="AlphaFoldDB" id="A0A081NLZ6"/>
<feature type="domain" description="FAD/NAD(P)-binding" evidence="5">
    <location>
        <begin position="9"/>
        <end position="299"/>
    </location>
</feature>
<gene>
    <name evidence="6" type="ORF">GZ78_05920</name>
</gene>
<dbReference type="Proteomes" id="UP000028073">
    <property type="component" value="Unassembled WGS sequence"/>
</dbReference>
<dbReference type="GO" id="GO:0003955">
    <property type="term" value="F:NAD(P)H dehydrogenase (quinone) activity"/>
    <property type="evidence" value="ECO:0007669"/>
    <property type="project" value="TreeGrafter"/>
</dbReference>
<accession>A0A081NLZ6</accession>
<dbReference type="GO" id="GO:0019646">
    <property type="term" value="P:aerobic electron transport chain"/>
    <property type="evidence" value="ECO:0007669"/>
    <property type="project" value="TreeGrafter"/>
</dbReference>
<comment type="caution">
    <text evidence="6">The sequence shown here is derived from an EMBL/GenBank/DDBJ whole genome shotgun (WGS) entry which is preliminary data.</text>
</comment>
<dbReference type="PANTHER" id="PTHR42913">
    <property type="entry name" value="APOPTOSIS-INDUCING FACTOR 1"/>
    <property type="match status" value="1"/>
</dbReference>
<dbReference type="InterPro" id="IPR017584">
    <property type="entry name" value="Pyridine_nucleo_diS_OxRdtase_N"/>
</dbReference>
<dbReference type="InterPro" id="IPR051169">
    <property type="entry name" value="NADH-Q_oxidoreductase"/>
</dbReference>
<keyword evidence="3" id="KW-0274">FAD</keyword>
<evidence type="ECO:0000256" key="3">
    <source>
        <dbReference type="ARBA" id="ARBA00022827"/>
    </source>
</evidence>